<dbReference type="InterPro" id="IPR051478">
    <property type="entry name" value="Beta-lactamase-like_AB/R"/>
</dbReference>
<dbReference type="PANTHER" id="PTHR22935">
    <property type="entry name" value="PENICILLIN-BINDING PROTEIN"/>
    <property type="match status" value="1"/>
</dbReference>
<proteinExistence type="inferred from homology"/>
<accession>A0A1M4ECA1</accession>
<dbReference type="PANTHER" id="PTHR22935:SF95">
    <property type="entry name" value="BETA-LACTAMASE-LIKE 1-RELATED"/>
    <property type="match status" value="1"/>
</dbReference>
<dbReference type="InterPro" id="IPR001466">
    <property type="entry name" value="Beta-lactam-related"/>
</dbReference>
<dbReference type="Pfam" id="PF00144">
    <property type="entry name" value="Beta-lactamase"/>
    <property type="match status" value="1"/>
</dbReference>
<dbReference type="Gene3D" id="3.40.710.10">
    <property type="entry name" value="DD-peptidase/beta-lactamase superfamily"/>
    <property type="match status" value="1"/>
</dbReference>
<dbReference type="AlphaFoldDB" id="A0A1M4ECA1"/>
<organism evidence="3">
    <name type="scientific">Nonomuraea gerenzanensis</name>
    <dbReference type="NCBI Taxonomy" id="93944"/>
    <lineage>
        <taxon>Bacteria</taxon>
        <taxon>Bacillati</taxon>
        <taxon>Actinomycetota</taxon>
        <taxon>Actinomycetes</taxon>
        <taxon>Streptosporangiales</taxon>
        <taxon>Streptosporangiaceae</taxon>
        <taxon>Nonomuraea</taxon>
    </lineage>
</organism>
<gene>
    <name evidence="3" type="ORF">BN4615_P5898</name>
</gene>
<sequence length="338" mass="34763">MNERTPGGAPESYGDERLATKLATLLGPGHPVAAAAVVSPSAVTVAGYGAGGPDADFEMASISKGITGLLYADALERQEIEPGTTLGDLLPLGGSPAARVSLESLSTHTSGLPRLPASAQPLRRTIALWRHGTNPYGESLTELLAQAREVKVGKPVPRYSNLGFELLGHALAAAAGTTYAGLVADRIAGPLGLPGLYVPADPRQLRATALPGRSKRGRPREPWTGEAVGPAGGIRASVRDLARLISSLLDGSAPGVAALDPVAPFGRGMRIGAAWITMNMAGREVTWHNGGSGGFRSWLGLDRAGRTGVAVLSATAVPVDRHGFALLVGPPRRGALRT</sequence>
<dbReference type="RefSeq" id="WP_225275693.1">
    <property type="nucleotide sequence ID" value="NZ_CP084058.1"/>
</dbReference>
<feature type="domain" description="Beta-lactamase-related" evidence="2">
    <location>
        <begin position="29"/>
        <end position="319"/>
    </location>
</feature>
<dbReference type="InterPro" id="IPR012338">
    <property type="entry name" value="Beta-lactam/transpept-like"/>
</dbReference>
<name>A0A1M4ECA1_9ACTN</name>
<protein>
    <submittedName>
        <fullName evidence="3">Beta-lactamase</fullName>
    </submittedName>
</protein>
<reference evidence="3" key="1">
    <citation type="submission" date="2016-04" db="EMBL/GenBank/DDBJ databases">
        <authorList>
            <person name="Evans L.H."/>
            <person name="Alamgir A."/>
            <person name="Owens N."/>
            <person name="Weber N.D."/>
            <person name="Virtaneva K."/>
            <person name="Barbian K."/>
            <person name="Babar A."/>
            <person name="Rosenke K."/>
        </authorList>
    </citation>
    <scope>NUCLEOTIDE SEQUENCE</scope>
    <source>
        <strain evidence="3">Nono1</strain>
    </source>
</reference>
<dbReference type="EMBL" id="LT559118">
    <property type="protein sequence ID" value="SBO96382.1"/>
    <property type="molecule type" value="Genomic_DNA"/>
</dbReference>
<evidence type="ECO:0000313" key="3">
    <source>
        <dbReference type="EMBL" id="SBO96382.1"/>
    </source>
</evidence>
<evidence type="ECO:0000259" key="2">
    <source>
        <dbReference type="Pfam" id="PF00144"/>
    </source>
</evidence>
<evidence type="ECO:0000256" key="1">
    <source>
        <dbReference type="ARBA" id="ARBA00038473"/>
    </source>
</evidence>
<dbReference type="SUPFAM" id="SSF56601">
    <property type="entry name" value="beta-lactamase/transpeptidase-like"/>
    <property type="match status" value="1"/>
</dbReference>
<comment type="similarity">
    <text evidence="1">Belongs to the beta-lactamase family.</text>
</comment>